<dbReference type="OrthoDB" id="9761935at2"/>
<comment type="caution">
    <text evidence="2">The sequence shown here is derived from an EMBL/GenBank/DDBJ whole genome shotgun (WGS) entry which is preliminary data.</text>
</comment>
<evidence type="ECO:0000313" key="2">
    <source>
        <dbReference type="EMBL" id="KJK41257.1"/>
    </source>
</evidence>
<dbReference type="SUPFAM" id="SSF48452">
    <property type="entry name" value="TPR-like"/>
    <property type="match status" value="3"/>
</dbReference>
<dbReference type="RefSeq" id="WP_045317012.1">
    <property type="nucleotide sequence ID" value="NZ_JYJG01000394.1"/>
</dbReference>
<reference evidence="2 3" key="1">
    <citation type="submission" date="2015-02" db="EMBL/GenBank/DDBJ databases">
        <authorList>
            <person name="Ju K.-S."/>
            <person name="Doroghazi J.R."/>
            <person name="Metcalf W."/>
        </authorList>
    </citation>
    <scope>NUCLEOTIDE SEQUENCE [LARGE SCALE GENOMIC DNA]</scope>
    <source>
        <strain evidence="2 3">NRRL B-16140</strain>
    </source>
</reference>
<dbReference type="Pfam" id="PF12770">
    <property type="entry name" value="CHAT"/>
    <property type="match status" value="1"/>
</dbReference>
<dbReference type="InterPro" id="IPR019734">
    <property type="entry name" value="TPR_rpt"/>
</dbReference>
<feature type="domain" description="CHAT" evidence="1">
    <location>
        <begin position="597"/>
        <end position="805"/>
    </location>
</feature>
<dbReference type="PANTHER" id="PTHR10098">
    <property type="entry name" value="RAPSYN-RELATED"/>
    <property type="match status" value="1"/>
</dbReference>
<gene>
    <name evidence="2" type="ORF">UK23_39985</name>
</gene>
<dbReference type="Gene3D" id="1.25.40.10">
    <property type="entry name" value="Tetratricopeptide repeat domain"/>
    <property type="match status" value="2"/>
</dbReference>
<dbReference type="InterPro" id="IPR011990">
    <property type="entry name" value="TPR-like_helical_dom_sf"/>
</dbReference>
<dbReference type="EMBL" id="JYJG01000394">
    <property type="protein sequence ID" value="KJK41257.1"/>
    <property type="molecule type" value="Genomic_DNA"/>
</dbReference>
<organism evidence="2 3">
    <name type="scientific">Lentzea aerocolonigenes</name>
    <name type="common">Lechevalieria aerocolonigenes</name>
    <name type="synonym">Saccharothrix aerocolonigenes</name>
    <dbReference type="NCBI Taxonomy" id="68170"/>
    <lineage>
        <taxon>Bacteria</taxon>
        <taxon>Bacillati</taxon>
        <taxon>Actinomycetota</taxon>
        <taxon>Actinomycetes</taxon>
        <taxon>Pseudonocardiales</taxon>
        <taxon>Pseudonocardiaceae</taxon>
        <taxon>Lentzea</taxon>
    </lineage>
</organism>
<dbReference type="PATRIC" id="fig|68170.10.peg.709"/>
<dbReference type="PANTHER" id="PTHR10098:SF108">
    <property type="entry name" value="TETRATRICOPEPTIDE REPEAT PROTEIN 28"/>
    <property type="match status" value="1"/>
</dbReference>
<keyword evidence="3" id="KW-1185">Reference proteome</keyword>
<dbReference type="SMART" id="SM00028">
    <property type="entry name" value="TPR"/>
    <property type="match status" value="5"/>
</dbReference>
<evidence type="ECO:0000259" key="1">
    <source>
        <dbReference type="Pfam" id="PF12770"/>
    </source>
</evidence>
<name>A0A0F0GHA0_LENAE</name>
<protein>
    <recommendedName>
        <fullName evidence="1">CHAT domain-containing protein</fullName>
    </recommendedName>
</protein>
<sequence length="814" mass="86276">MLAGSALHAAREAMHLADVDPVKAIPLASQIVAAAQGDAEAQALAEQAWGHALAQTGQVDLAVTHLRRAVRLGTGEAAAESRMKLAFALVHQGRAASALRELDLAVPALDARARGQRAVILYHLGRLDDAFADYQVAERAIRRSGDQLHLQRVLLNRGVLQAERNNFAAATKDLLEADRLARELGRHLVVGIIAENLGFVEGRRGDVPAALAHLDRAEEIIAQHGGQLAPVLLDRAELLMSVGLAGEARDHAAQAITAFRDDGRQLKVPETRLLLAEAALLAADPAAAGQHARAALAQFIRQGRDHHAALARATVLRAALSAGKPCRISDPEGMVAALHGRPAAVVQAHLDLAAVAGRRRQPARAAEHLAIASRARGSGPATLRARGWYAQALLLERTNPRSAAAAARRGLRVLDENHASLGASDLRAHSAMHRADLASLGLRVALSSGKPADVFEWAERGRASRFLQHSVRPPDDPELASLLPLLRATALELESSPSPRLRHRQVELERQIKNRSRQLRAVTGGPADPVRPSSLDQLADGRLELRTVGPVGEIGDLLARVPFALRHLAHRPRPEIAELLRSTASKLDSLLLSGCDRPLVVVPTGVLHDVPWSTLPSCQGKPVVVSPSATLWHTASSRPARPRTYAVASGPGLPGASAEAAAVAEIHQIASPASATVDDVLKALNTASTVHLAAHGRLNPDNPLFSALSLHDGPLVVYDVQRLDQVPETVIMAACDAGRSVVVSGNELLGLAATFLERGTSQLIAPVVPVPDAETEELMVAVHRRLRDGRTPAEALAEAQQELGQPSGFVCVGA</sequence>
<proteinExistence type="predicted"/>
<dbReference type="STRING" id="68170.GCA_000974445_08243"/>
<evidence type="ECO:0000313" key="3">
    <source>
        <dbReference type="Proteomes" id="UP000033393"/>
    </source>
</evidence>
<dbReference type="AlphaFoldDB" id="A0A0F0GHA0"/>
<dbReference type="InterPro" id="IPR024983">
    <property type="entry name" value="CHAT_dom"/>
</dbReference>
<dbReference type="Proteomes" id="UP000033393">
    <property type="component" value="Unassembled WGS sequence"/>
</dbReference>
<accession>A0A0F0GHA0</accession>